<sequence>MQACELKKRLATHTSSSPGPPRSYIEANTTQPRPSPVAYKEPGGATTGLTAVTACMGTQMMGTRDRDPTGRVVAFGAGGGARFVWGERADVKVSMGPSDGAWEDGYLRELRPRSSDLARPAQIQRVQRLLSVAEAEQSKS</sequence>
<accession>F2PHM6</accession>
<organism evidence="2 3">
    <name type="scientific">Trichophyton equinum (strain ATCC MYA-4606 / CBS 127.97)</name>
    <name type="common">Horse ringworm fungus</name>
    <dbReference type="NCBI Taxonomy" id="559882"/>
    <lineage>
        <taxon>Eukaryota</taxon>
        <taxon>Fungi</taxon>
        <taxon>Dikarya</taxon>
        <taxon>Ascomycota</taxon>
        <taxon>Pezizomycotina</taxon>
        <taxon>Eurotiomycetes</taxon>
        <taxon>Eurotiomycetidae</taxon>
        <taxon>Onygenales</taxon>
        <taxon>Arthrodermataceae</taxon>
        <taxon>Trichophyton</taxon>
    </lineage>
</organism>
<keyword evidence="3" id="KW-1185">Reference proteome</keyword>
<dbReference type="VEuPathDB" id="FungiDB:TEQG_00447"/>
<evidence type="ECO:0000256" key="1">
    <source>
        <dbReference type="SAM" id="MobiDB-lite"/>
    </source>
</evidence>
<proteinExistence type="predicted"/>
<gene>
    <name evidence="2" type="ORF">TEQG_00447</name>
</gene>
<dbReference type="eggNOG" id="ENOG502RQAD">
    <property type="taxonomic scope" value="Eukaryota"/>
</dbReference>
<protein>
    <submittedName>
        <fullName evidence="2">Uncharacterized protein</fullName>
    </submittedName>
</protein>
<dbReference type="Proteomes" id="UP000009169">
    <property type="component" value="Unassembled WGS sequence"/>
</dbReference>
<reference evidence="3" key="1">
    <citation type="journal article" date="2012" name="MBio">
        <title>Comparative genome analysis of Trichophyton rubrum and related dermatophytes reveals candidate genes involved in infection.</title>
        <authorList>
            <person name="Martinez D.A."/>
            <person name="Oliver B.G."/>
            <person name="Graeser Y."/>
            <person name="Goldberg J.M."/>
            <person name="Li W."/>
            <person name="Martinez-Rossi N.M."/>
            <person name="Monod M."/>
            <person name="Shelest E."/>
            <person name="Barton R.C."/>
            <person name="Birch E."/>
            <person name="Brakhage A.A."/>
            <person name="Chen Z."/>
            <person name="Gurr S.J."/>
            <person name="Heiman D."/>
            <person name="Heitman J."/>
            <person name="Kosti I."/>
            <person name="Rossi A."/>
            <person name="Saif S."/>
            <person name="Samalova M."/>
            <person name="Saunders C.W."/>
            <person name="Shea T."/>
            <person name="Summerbell R.C."/>
            <person name="Xu J."/>
            <person name="Young S."/>
            <person name="Zeng Q."/>
            <person name="Birren B.W."/>
            <person name="Cuomo C.A."/>
            <person name="White T.C."/>
        </authorList>
    </citation>
    <scope>NUCLEOTIDE SEQUENCE [LARGE SCALE GENOMIC DNA]</scope>
    <source>
        <strain evidence="3">ATCC MYA-4606 / CBS 127.97</strain>
    </source>
</reference>
<name>F2PHM6_TRIEC</name>
<evidence type="ECO:0000313" key="3">
    <source>
        <dbReference type="Proteomes" id="UP000009169"/>
    </source>
</evidence>
<dbReference type="AlphaFoldDB" id="F2PHM6"/>
<dbReference type="EMBL" id="DS995718">
    <property type="protein sequence ID" value="EGE01394.1"/>
    <property type="molecule type" value="Genomic_DNA"/>
</dbReference>
<evidence type="ECO:0000313" key="2">
    <source>
        <dbReference type="EMBL" id="EGE01394.1"/>
    </source>
</evidence>
<feature type="region of interest" description="Disordered" evidence="1">
    <location>
        <begin position="1"/>
        <end position="45"/>
    </location>
</feature>
<dbReference type="HOGENOM" id="CLU_1836544_0_0_1"/>